<dbReference type="SUPFAM" id="SSF52172">
    <property type="entry name" value="CheY-like"/>
    <property type="match status" value="1"/>
</dbReference>
<protein>
    <submittedName>
        <fullName evidence="10">Response regulator transcription factor</fullName>
    </submittedName>
</protein>
<reference evidence="10 11" key="1">
    <citation type="submission" date="2024-09" db="EMBL/GenBank/DDBJ databases">
        <authorList>
            <person name="Sun Q."/>
            <person name="Mori K."/>
        </authorList>
    </citation>
    <scope>NUCLEOTIDE SEQUENCE [LARGE SCALE GENOMIC DNA]</scope>
    <source>
        <strain evidence="10 11">TBRC 1432</strain>
    </source>
</reference>
<feature type="domain" description="OmpR/PhoB-type" evidence="9">
    <location>
        <begin position="128"/>
        <end position="222"/>
    </location>
</feature>
<evidence type="ECO:0000259" key="8">
    <source>
        <dbReference type="PROSITE" id="PS50110"/>
    </source>
</evidence>
<organism evidence="10 11">
    <name type="scientific">Kutzneria chonburiensis</name>
    <dbReference type="NCBI Taxonomy" id="1483604"/>
    <lineage>
        <taxon>Bacteria</taxon>
        <taxon>Bacillati</taxon>
        <taxon>Actinomycetota</taxon>
        <taxon>Actinomycetes</taxon>
        <taxon>Pseudonocardiales</taxon>
        <taxon>Pseudonocardiaceae</taxon>
        <taxon>Kutzneria</taxon>
    </lineage>
</organism>
<proteinExistence type="predicted"/>
<dbReference type="Pfam" id="PF00486">
    <property type="entry name" value="Trans_reg_C"/>
    <property type="match status" value="1"/>
</dbReference>
<keyword evidence="11" id="KW-1185">Reference proteome</keyword>
<evidence type="ECO:0000259" key="9">
    <source>
        <dbReference type="PROSITE" id="PS51755"/>
    </source>
</evidence>
<comment type="caution">
    <text evidence="10">The sequence shown here is derived from an EMBL/GenBank/DDBJ whole genome shotgun (WGS) entry which is preliminary data.</text>
</comment>
<dbReference type="InterPro" id="IPR001867">
    <property type="entry name" value="OmpR/PhoB-type_DNA-bd"/>
</dbReference>
<feature type="domain" description="Response regulatory" evidence="8">
    <location>
        <begin position="7"/>
        <end position="121"/>
    </location>
</feature>
<evidence type="ECO:0000256" key="5">
    <source>
        <dbReference type="ARBA" id="ARBA00023163"/>
    </source>
</evidence>
<accession>A0ABV6MNI1</accession>
<dbReference type="PROSITE" id="PS50110">
    <property type="entry name" value="RESPONSE_REGULATORY"/>
    <property type="match status" value="1"/>
</dbReference>
<evidence type="ECO:0000256" key="1">
    <source>
        <dbReference type="ARBA" id="ARBA00022553"/>
    </source>
</evidence>
<keyword evidence="1 6" id="KW-0597">Phosphoprotein</keyword>
<dbReference type="SMART" id="SM00448">
    <property type="entry name" value="REC"/>
    <property type="match status" value="1"/>
</dbReference>
<evidence type="ECO:0000256" key="4">
    <source>
        <dbReference type="ARBA" id="ARBA00023125"/>
    </source>
</evidence>
<dbReference type="InterPro" id="IPR001789">
    <property type="entry name" value="Sig_transdc_resp-reg_receiver"/>
</dbReference>
<dbReference type="InterPro" id="IPR036388">
    <property type="entry name" value="WH-like_DNA-bd_sf"/>
</dbReference>
<dbReference type="InterPro" id="IPR011006">
    <property type="entry name" value="CheY-like_superfamily"/>
</dbReference>
<sequence length="224" mass="24887">MTDDRKRVLLVEDDGELAVMLDRLLTSEGYDVDVARDGHTGLHRALTGRYDIMVIDRGLPGVTGLDLVTRLRRRGAVTPILVLSAMATPRDRVAGLDAGAEDYLSKPFDIDELLARLRALLRRHLQHAETLPLGPDTMLDVASRTVFRGERALEVLSERESDLLALLASRPGVVFTRTQLLELVFADAVTDTTVDTYVYYLRRKLGRKVISTVRGIGYRLGTTS</sequence>
<dbReference type="Proteomes" id="UP001589810">
    <property type="component" value="Unassembled WGS sequence"/>
</dbReference>
<dbReference type="CDD" id="cd00383">
    <property type="entry name" value="trans_reg_C"/>
    <property type="match status" value="1"/>
</dbReference>
<keyword evidence="2" id="KW-0902">Two-component regulatory system</keyword>
<evidence type="ECO:0000256" key="2">
    <source>
        <dbReference type="ARBA" id="ARBA00023012"/>
    </source>
</evidence>
<feature type="modified residue" description="4-aspartylphosphate" evidence="6">
    <location>
        <position position="56"/>
    </location>
</feature>
<dbReference type="SMART" id="SM00862">
    <property type="entry name" value="Trans_reg_C"/>
    <property type="match status" value="1"/>
</dbReference>
<evidence type="ECO:0000256" key="6">
    <source>
        <dbReference type="PROSITE-ProRule" id="PRU00169"/>
    </source>
</evidence>
<keyword evidence="5" id="KW-0804">Transcription</keyword>
<dbReference type="EMBL" id="JBHLUD010000002">
    <property type="protein sequence ID" value="MFC0541868.1"/>
    <property type="molecule type" value="Genomic_DNA"/>
</dbReference>
<feature type="DNA-binding region" description="OmpR/PhoB-type" evidence="7">
    <location>
        <begin position="128"/>
        <end position="222"/>
    </location>
</feature>
<dbReference type="Pfam" id="PF00072">
    <property type="entry name" value="Response_reg"/>
    <property type="match status" value="1"/>
</dbReference>
<dbReference type="InterPro" id="IPR039420">
    <property type="entry name" value="WalR-like"/>
</dbReference>
<dbReference type="PANTHER" id="PTHR48111">
    <property type="entry name" value="REGULATOR OF RPOS"/>
    <property type="match status" value="1"/>
</dbReference>
<gene>
    <name evidence="10" type="ORF">ACFFH7_10275</name>
</gene>
<evidence type="ECO:0000313" key="11">
    <source>
        <dbReference type="Proteomes" id="UP001589810"/>
    </source>
</evidence>
<evidence type="ECO:0000313" key="10">
    <source>
        <dbReference type="EMBL" id="MFC0541868.1"/>
    </source>
</evidence>
<evidence type="ECO:0000256" key="7">
    <source>
        <dbReference type="PROSITE-ProRule" id="PRU01091"/>
    </source>
</evidence>
<dbReference type="Gene3D" id="6.10.250.690">
    <property type="match status" value="1"/>
</dbReference>
<dbReference type="RefSeq" id="WP_273942098.1">
    <property type="nucleotide sequence ID" value="NZ_CP097263.1"/>
</dbReference>
<dbReference type="Gene3D" id="1.10.10.10">
    <property type="entry name" value="Winged helix-like DNA-binding domain superfamily/Winged helix DNA-binding domain"/>
    <property type="match status" value="1"/>
</dbReference>
<keyword evidence="3" id="KW-0805">Transcription regulation</keyword>
<dbReference type="PROSITE" id="PS51755">
    <property type="entry name" value="OMPR_PHOB"/>
    <property type="match status" value="1"/>
</dbReference>
<name>A0ABV6MNI1_9PSEU</name>
<keyword evidence="4 7" id="KW-0238">DNA-binding</keyword>
<dbReference type="Gene3D" id="3.40.50.2300">
    <property type="match status" value="1"/>
</dbReference>
<evidence type="ECO:0000256" key="3">
    <source>
        <dbReference type="ARBA" id="ARBA00023015"/>
    </source>
</evidence>
<dbReference type="PANTHER" id="PTHR48111:SF1">
    <property type="entry name" value="TWO-COMPONENT RESPONSE REGULATOR ORR33"/>
    <property type="match status" value="1"/>
</dbReference>